<sequence>MIIHKIKMINFRCFQNKTIDFENKSVVLLSAANGIGKTTTIDAIEWCLTGNIGRLKTTFDTRSTNEADRRMNTDGILKNRNAKSKENIIVSLWLYDGEKERILCRRQKKDELNSEFSKVTLDENEEMAKIFIREYVGNSFYNFHFCDVQKSFNVQNKKRKELKDFFGEFITNYDEQKQIAENLDIFAEDVERYIEDKTKQKVSQDLIKNQEEEFAKTCEEAKKIPYPATIFYPNEKIEIVELNKAELTEQKKEVENCGYLIVEERLFKLIKNEALKNQQRVIKEIVSYWETKSVSIQRAVKAGLWKSIETITNLEEKLKKLKTLSLSKDSILQDGEYILALESAGFTKVDFDADKQKINEKQKKVKALSDEIDLLSKNNKMLKLLSSLLANKQVVIEHRNNIFKEKGSVRCPICGSELFATMDEEMILKEADTYIEENGKTVSIKEADKITLQNEIEILYQNVINRAKLVVENEEKTLELKSSNLKILKDEIQPYFSEVKELQKTRKEINAENLTAEMAKELLAGVEEQLLGECKEQEIKEGYQQILTVLGYKFENETVQQTYEKVKNIIKKSYVVSSFSYDIFVSKLNAIDSILANKTLSDLRKKIEENTEKNKILDTEIEELQELKDIASQRAKDIRDAVEKLSQDEYKRVGPALGKFYNKLARFNSNEGINIIPEKEGISLVDNNGKNIVNILSNGQISVFMLAHFFASINARNDREKMKIYFIDDLTACMDDVNMLAFMDLLKYQMSSKATMEQLFFATCDNRISNLLKYKLDGRGIEFCELLESDFE</sequence>
<dbReference type="PANTHER" id="PTHR32182">
    <property type="entry name" value="DNA REPLICATION AND REPAIR PROTEIN RECF"/>
    <property type="match status" value="1"/>
</dbReference>
<protein>
    <recommendedName>
        <fullName evidence="2">Rad50/SbcC-type AAA domain-containing protein</fullName>
    </recommendedName>
</protein>
<dbReference type="AlphaFoldDB" id="A0A367FXR3"/>
<feature type="coiled-coil region" evidence="1">
    <location>
        <begin position="600"/>
        <end position="648"/>
    </location>
</feature>
<feature type="coiled-coil region" evidence="1">
    <location>
        <begin position="471"/>
        <end position="522"/>
    </location>
</feature>
<dbReference type="Gene3D" id="3.40.50.300">
    <property type="entry name" value="P-loop containing nucleotide triphosphate hydrolases"/>
    <property type="match status" value="2"/>
</dbReference>
<accession>A0A367FXR3</accession>
<organism evidence="3 4">
    <name type="scientific">Blautia obeum</name>
    <dbReference type="NCBI Taxonomy" id="40520"/>
    <lineage>
        <taxon>Bacteria</taxon>
        <taxon>Bacillati</taxon>
        <taxon>Bacillota</taxon>
        <taxon>Clostridia</taxon>
        <taxon>Lachnospirales</taxon>
        <taxon>Lachnospiraceae</taxon>
        <taxon>Blautia</taxon>
    </lineage>
</organism>
<proteinExistence type="predicted"/>
<evidence type="ECO:0000313" key="3">
    <source>
        <dbReference type="EMBL" id="RCH42449.1"/>
    </source>
</evidence>
<dbReference type="GO" id="GO:0000731">
    <property type="term" value="P:DNA synthesis involved in DNA repair"/>
    <property type="evidence" value="ECO:0007669"/>
    <property type="project" value="TreeGrafter"/>
</dbReference>
<evidence type="ECO:0000259" key="2">
    <source>
        <dbReference type="Pfam" id="PF13476"/>
    </source>
</evidence>
<dbReference type="InterPro" id="IPR038729">
    <property type="entry name" value="Rad50/SbcC_AAA"/>
</dbReference>
<dbReference type="PANTHER" id="PTHR32182:SF22">
    <property type="entry name" value="ATP-DEPENDENT ENDONUCLEASE, OLD FAMILY-RELATED"/>
    <property type="match status" value="1"/>
</dbReference>
<name>A0A367FXR3_9FIRM</name>
<dbReference type="InterPro" id="IPR027417">
    <property type="entry name" value="P-loop_NTPase"/>
</dbReference>
<evidence type="ECO:0000313" key="4">
    <source>
        <dbReference type="Proteomes" id="UP000253208"/>
    </source>
</evidence>
<dbReference type="GO" id="GO:0006302">
    <property type="term" value="P:double-strand break repair"/>
    <property type="evidence" value="ECO:0007669"/>
    <property type="project" value="InterPro"/>
</dbReference>
<dbReference type="EMBL" id="PSQG01000022">
    <property type="protein sequence ID" value="RCH42449.1"/>
    <property type="molecule type" value="Genomic_DNA"/>
</dbReference>
<dbReference type="Proteomes" id="UP000253208">
    <property type="component" value="Unassembled WGS sequence"/>
</dbReference>
<reference evidence="3 4" key="1">
    <citation type="submission" date="2018-02" db="EMBL/GenBank/DDBJ databases">
        <title>Complete genome sequencing of Faecalibacterium prausnitzii strains isolated from the human gut.</title>
        <authorList>
            <person name="Fitzgerald B.C."/>
            <person name="Shkoporov A.N."/>
            <person name="Ross P.R."/>
            <person name="Hill C."/>
        </authorList>
    </citation>
    <scope>NUCLEOTIDE SEQUENCE [LARGE SCALE GENOMIC DNA]</scope>
    <source>
        <strain evidence="3 4">APC942/31-1</strain>
    </source>
</reference>
<feature type="domain" description="Rad50/SbcC-type AAA" evidence="2">
    <location>
        <begin position="5"/>
        <end position="236"/>
    </location>
</feature>
<comment type="caution">
    <text evidence="3">The sequence shown here is derived from an EMBL/GenBank/DDBJ whole genome shotgun (WGS) entry which is preliminary data.</text>
</comment>
<dbReference type="RefSeq" id="WP_114002631.1">
    <property type="nucleotide sequence ID" value="NZ_PSQG01000022.1"/>
</dbReference>
<dbReference type="GO" id="GO:0016887">
    <property type="term" value="F:ATP hydrolysis activity"/>
    <property type="evidence" value="ECO:0007669"/>
    <property type="project" value="InterPro"/>
</dbReference>
<dbReference type="SUPFAM" id="SSF52540">
    <property type="entry name" value="P-loop containing nucleoside triphosphate hydrolases"/>
    <property type="match status" value="1"/>
</dbReference>
<keyword evidence="1" id="KW-0175">Coiled coil</keyword>
<dbReference type="Pfam" id="PF13476">
    <property type="entry name" value="AAA_23"/>
    <property type="match status" value="1"/>
</dbReference>
<gene>
    <name evidence="3" type="ORF">C4886_14305</name>
</gene>
<feature type="coiled-coil region" evidence="1">
    <location>
        <begin position="351"/>
        <end position="385"/>
    </location>
</feature>
<evidence type="ECO:0000256" key="1">
    <source>
        <dbReference type="SAM" id="Coils"/>
    </source>
</evidence>